<dbReference type="InterPro" id="IPR007110">
    <property type="entry name" value="Ig-like_dom"/>
</dbReference>
<organism>
    <name type="scientific">Culex quinquefasciatus</name>
    <name type="common">Southern house mosquito</name>
    <name type="synonym">Culex pungens</name>
    <dbReference type="NCBI Taxonomy" id="7176"/>
    <lineage>
        <taxon>Eukaryota</taxon>
        <taxon>Metazoa</taxon>
        <taxon>Ecdysozoa</taxon>
        <taxon>Arthropoda</taxon>
        <taxon>Hexapoda</taxon>
        <taxon>Insecta</taxon>
        <taxon>Pterygota</taxon>
        <taxon>Neoptera</taxon>
        <taxon>Endopterygota</taxon>
        <taxon>Diptera</taxon>
        <taxon>Nematocera</taxon>
        <taxon>Culicoidea</taxon>
        <taxon>Culicidae</taxon>
        <taxon>Culicinae</taxon>
        <taxon>Culicini</taxon>
        <taxon>Culex</taxon>
        <taxon>Culex</taxon>
    </lineage>
</organism>
<evidence type="ECO:0000313" key="2">
    <source>
        <dbReference type="EMBL" id="EDS38933.1"/>
    </source>
</evidence>
<accession>B0X203</accession>
<dbReference type="VEuPathDB" id="VectorBase:CPIJ013718"/>
<dbReference type="AlphaFoldDB" id="B0X203"/>
<sequence>MCPTPSYVPEGFRFPQLRQMALPYPPEIEVEQQIVHSGVGHEAQLVCIVHAEPAPNVIWYKETTQLGTTEQHSQQFKLPPLPISNKTIQSFSLKYKLLALTHLTPKPSTTIIVTLDGVGTALFARRDKCHRAPPLG</sequence>
<feature type="domain" description="Ig-like" evidence="1">
    <location>
        <begin position="26"/>
        <end position="62"/>
    </location>
</feature>
<dbReference type="PROSITE" id="PS50835">
    <property type="entry name" value="IG_LIKE"/>
    <property type="match status" value="1"/>
</dbReference>
<dbReference type="EMBL" id="DS232276">
    <property type="protein sequence ID" value="EDS38933.1"/>
    <property type="molecule type" value="Genomic_DNA"/>
</dbReference>
<dbReference type="SUPFAM" id="SSF48726">
    <property type="entry name" value="Immunoglobulin"/>
    <property type="match status" value="1"/>
</dbReference>
<evidence type="ECO:0000313" key="4">
    <source>
        <dbReference type="Proteomes" id="UP000002320"/>
    </source>
</evidence>
<dbReference type="InterPro" id="IPR013783">
    <property type="entry name" value="Ig-like_fold"/>
</dbReference>
<dbReference type="Gene3D" id="2.60.40.10">
    <property type="entry name" value="Immunoglobulins"/>
    <property type="match status" value="1"/>
</dbReference>
<dbReference type="Pfam" id="PF13927">
    <property type="entry name" value="Ig_3"/>
    <property type="match status" value="1"/>
</dbReference>
<dbReference type="HOGENOM" id="CLU_1877472_0_0_1"/>
<evidence type="ECO:0000259" key="1">
    <source>
        <dbReference type="PROSITE" id="PS50835"/>
    </source>
</evidence>
<name>B0X203_CULQU</name>
<evidence type="ECO:0000313" key="3">
    <source>
        <dbReference type="EnsemblMetazoa" id="CPIJ013718-PA"/>
    </source>
</evidence>
<keyword evidence="4" id="KW-1185">Reference proteome</keyword>
<reference evidence="2" key="1">
    <citation type="submission" date="2007-03" db="EMBL/GenBank/DDBJ databases">
        <title>Annotation of Culex pipiens quinquefasciatus.</title>
        <authorList>
            <consortium name="The Broad Institute Genome Sequencing Platform"/>
            <person name="Atkinson P.W."/>
            <person name="Hemingway J."/>
            <person name="Christensen B.M."/>
            <person name="Higgs S."/>
            <person name="Kodira C."/>
            <person name="Hannick L."/>
            <person name="Megy K."/>
            <person name="O'Leary S."/>
            <person name="Pearson M."/>
            <person name="Haas B.J."/>
            <person name="Mauceli E."/>
            <person name="Wortman J.R."/>
            <person name="Lee N.H."/>
            <person name="Guigo R."/>
            <person name="Stanke M."/>
            <person name="Alvarado L."/>
            <person name="Amedeo P."/>
            <person name="Antoine C.H."/>
            <person name="Arensburger P."/>
            <person name="Bidwell S.L."/>
            <person name="Crawford M."/>
            <person name="Camaro F."/>
            <person name="Devon K."/>
            <person name="Engels R."/>
            <person name="Hammond M."/>
            <person name="Howarth C."/>
            <person name="Koehrsen M."/>
            <person name="Lawson D."/>
            <person name="Montgomery P."/>
            <person name="Nene V."/>
            <person name="Nusbaum C."/>
            <person name="Puiu D."/>
            <person name="Romero-Severson J."/>
            <person name="Severson D.W."/>
            <person name="Shumway M."/>
            <person name="Sisk P."/>
            <person name="Stolte C."/>
            <person name="Zeng Q."/>
            <person name="Eisenstadt E."/>
            <person name="Fraser-Liggett C."/>
            <person name="Strausberg R."/>
            <person name="Galagan J."/>
            <person name="Birren B."/>
            <person name="Collins F.H."/>
        </authorList>
    </citation>
    <scope>NUCLEOTIDE SEQUENCE [LARGE SCALE GENOMIC DNA]</scope>
    <source>
        <strain evidence="2">JHB</strain>
    </source>
</reference>
<dbReference type="InParanoid" id="B0X203"/>
<reference evidence="3" key="2">
    <citation type="submission" date="2021-02" db="UniProtKB">
        <authorList>
            <consortium name="EnsemblMetazoa"/>
        </authorList>
    </citation>
    <scope>IDENTIFICATION</scope>
    <source>
        <strain evidence="3">JHB</strain>
    </source>
</reference>
<dbReference type="VEuPathDB" id="VectorBase:CQUJHB002989"/>
<dbReference type="KEGG" id="cqu:CpipJ_CPIJ013718"/>
<dbReference type="Proteomes" id="UP000002320">
    <property type="component" value="Unassembled WGS sequence"/>
</dbReference>
<dbReference type="InterPro" id="IPR036179">
    <property type="entry name" value="Ig-like_dom_sf"/>
</dbReference>
<dbReference type="EnsemblMetazoa" id="CPIJ013718-RA">
    <property type="protein sequence ID" value="CPIJ013718-PA"/>
    <property type="gene ID" value="CPIJ013718"/>
</dbReference>
<dbReference type="STRING" id="7176.B0X203"/>
<dbReference type="OrthoDB" id="6159398at2759"/>
<proteinExistence type="predicted"/>
<protein>
    <recommendedName>
        <fullName evidence="1">Ig-like domain-containing protein</fullName>
    </recommendedName>
</protein>
<gene>
    <name evidence="3" type="primary">6046486</name>
    <name evidence="2" type="ORF">CpipJ_CPIJ013718</name>
</gene>